<dbReference type="InterPro" id="IPR000795">
    <property type="entry name" value="T_Tr_GTP-bd_dom"/>
</dbReference>
<dbReference type="FunFam" id="2.40.30.10:FF:000085">
    <property type="entry name" value="Elongation factor Tu"/>
    <property type="match status" value="1"/>
</dbReference>
<keyword evidence="7 10" id="KW-0460">Magnesium</keyword>
<feature type="binding site" evidence="10">
    <location>
        <begin position="81"/>
        <end position="85"/>
    </location>
    <ligand>
        <name>GTP</name>
        <dbReference type="ChEBI" id="CHEBI:37565"/>
    </ligand>
</feature>
<evidence type="ECO:0000256" key="2">
    <source>
        <dbReference type="ARBA" id="ARBA00022490"/>
    </source>
</evidence>
<dbReference type="InterPro" id="IPR004160">
    <property type="entry name" value="Transl_elong_EFTu/EF1A_C"/>
</dbReference>
<dbReference type="PROSITE" id="PS51722">
    <property type="entry name" value="G_TR_2"/>
    <property type="match status" value="1"/>
</dbReference>
<evidence type="ECO:0000259" key="12">
    <source>
        <dbReference type="PROSITE" id="PS51722"/>
    </source>
</evidence>
<evidence type="ECO:0000256" key="10">
    <source>
        <dbReference type="HAMAP-Rule" id="MF_00118"/>
    </source>
</evidence>
<dbReference type="NCBIfam" id="NF009373">
    <property type="entry name" value="PRK12736.1"/>
    <property type="match status" value="1"/>
</dbReference>
<dbReference type="InterPro" id="IPR009000">
    <property type="entry name" value="Transl_B-barrel_sf"/>
</dbReference>
<dbReference type="Proteomes" id="UP000325763">
    <property type="component" value="Chromosome"/>
</dbReference>
<dbReference type="InterPro" id="IPR050055">
    <property type="entry name" value="EF-Tu_GTPase"/>
</dbReference>
<evidence type="ECO:0000313" key="14">
    <source>
        <dbReference type="EMBL" id="QEV38189.1"/>
    </source>
</evidence>
<dbReference type="OrthoDB" id="9803139at2"/>
<dbReference type="InterPro" id="IPR005225">
    <property type="entry name" value="Small_GTP-bd"/>
</dbReference>
<keyword evidence="5 10" id="KW-0251">Elongation factor</keyword>
<dbReference type="SUPFAM" id="SSF50465">
    <property type="entry name" value="EF-Tu/eEF-1alpha/eIF2-gamma C-terminal domain"/>
    <property type="match status" value="1"/>
</dbReference>
<dbReference type="SUPFAM" id="SSF50447">
    <property type="entry name" value="Translation proteins"/>
    <property type="match status" value="1"/>
</dbReference>
<evidence type="ECO:0000256" key="7">
    <source>
        <dbReference type="ARBA" id="ARBA00022842"/>
    </source>
</evidence>
<feature type="binding site" evidence="10">
    <location>
        <begin position="136"/>
        <end position="139"/>
    </location>
    <ligand>
        <name>GTP</name>
        <dbReference type="ChEBI" id="CHEBI:37565"/>
    </ligand>
</feature>
<dbReference type="NCBIfam" id="TIGR00485">
    <property type="entry name" value="EF-Tu"/>
    <property type="match status" value="1"/>
</dbReference>
<sequence length="389" mass="40974">MPKTAYVRTKPHLNIGTMGHVDHGKTTLTAAITKVLAGRGTGTFVPFDRIDRAPEEAARGITINIAHVEYETDTRHYAHVDMPGHADYVKNMVTGAAQLDGAILVVSALDGIMPQTAEHVLLARQVGVDHIVVALNKADAGDEELTDLVELEVRELLSAQGYPGDSVPVVRVSGLKALEGDPRWTASIEALLDAVDTYVPLPERYLDAPFLLPVENVLTITGRGTVVTGAVERGTVRVGDRVEVLGAGLESVVTGLETFGKPMTEAQAGDNVALLLRGVARDAVRRGHVVAAPGSVTPSRRFSARVYVLSAGEGGRTTPVATGYRPQFYIRTADVVGDVDLGETAVARPGDTVGMTVELGREVPLEPGLGFAIREGGRTVGAGTVTSVG</sequence>
<keyword evidence="4 10" id="KW-0547">Nucleotide-binding</keyword>
<dbReference type="NCBIfam" id="NF009372">
    <property type="entry name" value="PRK12735.1"/>
    <property type="match status" value="1"/>
</dbReference>
<reference evidence="14 16" key="3">
    <citation type="submission" date="2017-09" db="EMBL/GenBank/DDBJ databases">
        <title>Streptomyces genome completion.</title>
        <authorList>
            <person name="Lee N."/>
            <person name="Cho B.-K."/>
        </authorList>
    </citation>
    <scope>NUCLEOTIDE SEQUENCE [LARGE SCALE GENOMIC DNA]</scope>
    <source>
        <strain evidence="14 16">ATCC 14899</strain>
    </source>
</reference>
<feature type="binding site" evidence="10">
    <location>
        <begin position="19"/>
        <end position="26"/>
    </location>
    <ligand>
        <name>GTP</name>
        <dbReference type="ChEBI" id="CHEBI:37565"/>
    </ligand>
</feature>
<dbReference type="GO" id="GO:0003924">
    <property type="term" value="F:GTPase activity"/>
    <property type="evidence" value="ECO:0007669"/>
    <property type="project" value="UniProtKB-UniRule"/>
</dbReference>
<comment type="similarity">
    <text evidence="10">Belongs to the TRAFAC class translation factor GTPase superfamily. Classic translation factor GTPase family. EF-Tu/EF-1A subfamily.</text>
</comment>
<dbReference type="GO" id="GO:0005525">
    <property type="term" value="F:GTP binding"/>
    <property type="evidence" value="ECO:0007669"/>
    <property type="project" value="UniProtKB-UniRule"/>
</dbReference>
<comment type="subcellular location">
    <subcellularLocation>
        <location evidence="10">Cytoplasm</location>
    </subcellularLocation>
</comment>
<evidence type="ECO:0000256" key="9">
    <source>
        <dbReference type="ARBA" id="ARBA00023134"/>
    </source>
</evidence>
<dbReference type="EMBL" id="CP009313">
    <property type="protein sequence ID" value="AJE39605.1"/>
    <property type="molecule type" value="Genomic_DNA"/>
</dbReference>
<comment type="subunit">
    <text evidence="1 10">Monomer.</text>
</comment>
<dbReference type="EC" id="3.6.5.3" evidence="10"/>
<evidence type="ECO:0000256" key="11">
    <source>
        <dbReference type="NCBIfam" id="TIGR00485"/>
    </source>
</evidence>
<proteinExistence type="inferred from homology"/>
<keyword evidence="6 10" id="KW-0378">Hydrolase</keyword>
<evidence type="ECO:0000256" key="6">
    <source>
        <dbReference type="ARBA" id="ARBA00022801"/>
    </source>
</evidence>
<dbReference type="Pfam" id="PF03144">
    <property type="entry name" value="GTP_EFTU_D2"/>
    <property type="match status" value="1"/>
</dbReference>
<dbReference type="InterPro" id="IPR031157">
    <property type="entry name" value="G_TR_CS"/>
</dbReference>
<keyword evidence="15" id="KW-1185">Reference proteome</keyword>
<gene>
    <name evidence="10 14" type="primary">tuf</name>
    <name evidence="14" type="ORF">CP978_06230</name>
    <name evidence="13" type="ORF">SNOD_05890</name>
</gene>
<dbReference type="PRINTS" id="PR00315">
    <property type="entry name" value="ELONGATNFCT"/>
</dbReference>
<dbReference type="InterPro" id="IPR004541">
    <property type="entry name" value="Transl_elong_EFTu/EF1A_bac/org"/>
</dbReference>
<dbReference type="Proteomes" id="UP000031526">
    <property type="component" value="Chromosome"/>
</dbReference>
<evidence type="ECO:0000256" key="1">
    <source>
        <dbReference type="ARBA" id="ARBA00011245"/>
    </source>
</evidence>
<protein>
    <recommendedName>
        <fullName evidence="10 11">Elongation factor Tu</fullName>
        <shortName evidence="10">EF-Tu</shortName>
        <ecNumber evidence="10">3.6.5.3</ecNumber>
    </recommendedName>
</protein>
<evidence type="ECO:0000256" key="5">
    <source>
        <dbReference type="ARBA" id="ARBA00022768"/>
    </source>
</evidence>
<feature type="domain" description="Tr-type G" evidence="12">
    <location>
        <begin position="10"/>
        <end position="203"/>
    </location>
</feature>
<keyword evidence="8 10" id="KW-0648">Protein biosynthesis</keyword>
<dbReference type="InterPro" id="IPR004161">
    <property type="entry name" value="EFTu-like_2"/>
</dbReference>
<name>A0A0B5DEK2_9ACTN</name>
<keyword evidence="9 10" id="KW-0342">GTP-binding</keyword>
<dbReference type="STRING" id="40318.SNOD_05890"/>
<comment type="catalytic activity">
    <reaction evidence="10">
        <text>GTP + H2O = GDP + phosphate + H(+)</text>
        <dbReference type="Rhea" id="RHEA:19669"/>
        <dbReference type="ChEBI" id="CHEBI:15377"/>
        <dbReference type="ChEBI" id="CHEBI:15378"/>
        <dbReference type="ChEBI" id="CHEBI:37565"/>
        <dbReference type="ChEBI" id="CHEBI:43474"/>
        <dbReference type="ChEBI" id="CHEBI:58189"/>
        <dbReference type="EC" id="3.6.5.3"/>
    </reaction>
</comment>
<feature type="binding site" evidence="10">
    <location>
        <position position="26"/>
    </location>
    <ligand>
        <name>Mg(2+)</name>
        <dbReference type="ChEBI" id="CHEBI:18420"/>
    </ligand>
</feature>
<keyword evidence="3 10" id="KW-0479">Metal-binding</keyword>
<dbReference type="PANTHER" id="PTHR43721:SF22">
    <property type="entry name" value="ELONGATION FACTOR TU, MITOCHONDRIAL"/>
    <property type="match status" value="1"/>
</dbReference>
<evidence type="ECO:0000313" key="13">
    <source>
        <dbReference type="EMBL" id="AJE39605.1"/>
    </source>
</evidence>
<accession>A0A0B5DEK2</accession>
<evidence type="ECO:0000256" key="4">
    <source>
        <dbReference type="ARBA" id="ARBA00022741"/>
    </source>
</evidence>
<keyword evidence="2 10" id="KW-0963">Cytoplasm</keyword>
<dbReference type="GO" id="GO:0000287">
    <property type="term" value="F:magnesium ion binding"/>
    <property type="evidence" value="ECO:0007669"/>
    <property type="project" value="UniProtKB-UniRule"/>
</dbReference>
<dbReference type="CDD" id="cd01884">
    <property type="entry name" value="EF_Tu"/>
    <property type="match status" value="1"/>
</dbReference>
<comment type="function">
    <text evidence="10">GTP hydrolase that promotes the GTP-dependent binding of aminoacyl-tRNA to the A-site of ribosomes during protein biosynthesis.</text>
</comment>
<dbReference type="GO" id="GO:0005829">
    <property type="term" value="C:cytosol"/>
    <property type="evidence" value="ECO:0007669"/>
    <property type="project" value="TreeGrafter"/>
</dbReference>
<dbReference type="InterPro" id="IPR041709">
    <property type="entry name" value="EF-Tu_GTP-bd"/>
</dbReference>
<dbReference type="CDD" id="cd03707">
    <property type="entry name" value="EFTU_III"/>
    <property type="match status" value="1"/>
</dbReference>
<dbReference type="HOGENOM" id="CLU_007265_0_0_11"/>
<evidence type="ECO:0000256" key="3">
    <source>
        <dbReference type="ARBA" id="ARBA00022723"/>
    </source>
</evidence>
<dbReference type="SUPFAM" id="SSF52540">
    <property type="entry name" value="P-loop containing nucleoside triphosphate hydrolases"/>
    <property type="match status" value="1"/>
</dbReference>
<dbReference type="Gene3D" id="3.40.50.300">
    <property type="entry name" value="P-loop containing nucleotide triphosphate hydrolases"/>
    <property type="match status" value="1"/>
</dbReference>
<dbReference type="PANTHER" id="PTHR43721">
    <property type="entry name" value="ELONGATION FACTOR TU-RELATED"/>
    <property type="match status" value="1"/>
</dbReference>
<evidence type="ECO:0000256" key="8">
    <source>
        <dbReference type="ARBA" id="ARBA00022917"/>
    </source>
</evidence>
<dbReference type="NCBIfam" id="TIGR00231">
    <property type="entry name" value="small_GTP"/>
    <property type="match status" value="1"/>
</dbReference>
<dbReference type="EMBL" id="CP023747">
    <property type="protein sequence ID" value="QEV38189.1"/>
    <property type="molecule type" value="Genomic_DNA"/>
</dbReference>
<dbReference type="Gene3D" id="2.40.30.10">
    <property type="entry name" value="Translation factors"/>
    <property type="match status" value="2"/>
</dbReference>
<dbReference type="AlphaFoldDB" id="A0A0B5DEK2"/>
<organism evidence="13 15">
    <name type="scientific">Streptomyces nodosus</name>
    <dbReference type="NCBI Taxonomy" id="40318"/>
    <lineage>
        <taxon>Bacteria</taxon>
        <taxon>Bacillati</taxon>
        <taxon>Actinomycetota</taxon>
        <taxon>Actinomycetes</taxon>
        <taxon>Kitasatosporales</taxon>
        <taxon>Streptomycetaceae</taxon>
        <taxon>Streptomyces</taxon>
    </lineage>
</organism>
<reference evidence="15" key="1">
    <citation type="submission" date="2014-09" db="EMBL/GenBank/DDBJ databases">
        <title>Sequence of the Streptomyces nodosus genome.</title>
        <authorList>
            <person name="Sweeney P."/>
            <person name="Stephens N."/>
            <person name="Murphy C."/>
            <person name="Caffrey P."/>
        </authorList>
    </citation>
    <scope>NUCLEOTIDE SEQUENCE [LARGE SCALE GENOMIC DNA]</scope>
    <source>
        <strain evidence="15">ATCC 14899</strain>
    </source>
</reference>
<dbReference type="KEGG" id="snq:CP978_06230"/>
<dbReference type="FunFam" id="2.40.30.10:FF:000124">
    <property type="entry name" value="Elongation factor Tu"/>
    <property type="match status" value="1"/>
</dbReference>
<dbReference type="RefSeq" id="WP_043438288.1">
    <property type="nucleotide sequence ID" value="NZ_CP009313.1"/>
</dbReference>
<dbReference type="HAMAP" id="MF_00118_B">
    <property type="entry name" value="EF_Tu_B"/>
    <property type="match status" value="1"/>
</dbReference>
<dbReference type="NCBIfam" id="NF000766">
    <property type="entry name" value="PRK00049.1"/>
    <property type="match status" value="1"/>
</dbReference>
<reference evidence="13 15" key="2">
    <citation type="journal article" date="2016" name="Appl. Microbiol. Biotechnol.">
        <title>Exploiting the genome sequence of Streptomyces nodosus for enhanced antibiotic production.</title>
        <authorList>
            <person name="Sweeney P."/>
            <person name="Murphy C.D."/>
            <person name="Caffrey P."/>
        </authorList>
    </citation>
    <scope>NUCLEOTIDE SEQUENCE [LARGE SCALE GENOMIC DNA]</scope>
    <source>
        <strain evidence="13 15">ATCC 14899</strain>
    </source>
</reference>
<dbReference type="Pfam" id="PF00009">
    <property type="entry name" value="GTP_EFTU"/>
    <property type="match status" value="1"/>
</dbReference>
<dbReference type="FunFam" id="3.40.50.300:FF:000576">
    <property type="entry name" value="Elongation factor Tu"/>
    <property type="match status" value="1"/>
</dbReference>
<dbReference type="Pfam" id="PF03143">
    <property type="entry name" value="GTP_EFTU_D3"/>
    <property type="match status" value="1"/>
</dbReference>
<evidence type="ECO:0000313" key="16">
    <source>
        <dbReference type="Proteomes" id="UP000325763"/>
    </source>
</evidence>
<dbReference type="InterPro" id="IPR009001">
    <property type="entry name" value="Transl_elong_EF1A/Init_IF2_C"/>
</dbReference>
<evidence type="ECO:0000313" key="15">
    <source>
        <dbReference type="Proteomes" id="UP000031526"/>
    </source>
</evidence>
<dbReference type="InterPro" id="IPR027417">
    <property type="entry name" value="P-loop_NTPase"/>
</dbReference>
<dbReference type="PROSITE" id="PS00301">
    <property type="entry name" value="G_TR_1"/>
    <property type="match status" value="1"/>
</dbReference>
<dbReference type="GO" id="GO:0003746">
    <property type="term" value="F:translation elongation factor activity"/>
    <property type="evidence" value="ECO:0007669"/>
    <property type="project" value="UniProtKB-UniRule"/>
</dbReference>